<comment type="catalytic activity">
    <reaction evidence="9">
        <text>S-hexadecanoyl-L-cysteinyl-[protein] + H2O = L-cysteinyl-[protein] + hexadecanoate + H(+)</text>
        <dbReference type="Rhea" id="RHEA:19233"/>
        <dbReference type="Rhea" id="RHEA-COMP:10131"/>
        <dbReference type="Rhea" id="RHEA-COMP:11032"/>
        <dbReference type="ChEBI" id="CHEBI:7896"/>
        <dbReference type="ChEBI" id="CHEBI:15377"/>
        <dbReference type="ChEBI" id="CHEBI:15378"/>
        <dbReference type="ChEBI" id="CHEBI:29950"/>
        <dbReference type="ChEBI" id="CHEBI:74151"/>
        <dbReference type="EC" id="3.1.2.22"/>
    </reaction>
</comment>
<dbReference type="Proteomes" id="UP000094112">
    <property type="component" value="Unassembled WGS sequence"/>
</dbReference>
<proteinExistence type="inferred from homology"/>
<dbReference type="EMBL" id="KV454208">
    <property type="protein sequence ID" value="ODQ61804.1"/>
    <property type="molecule type" value="Genomic_DNA"/>
</dbReference>
<dbReference type="InterPro" id="IPR003140">
    <property type="entry name" value="PLipase/COase/thioEstase"/>
</dbReference>
<feature type="domain" description="Phospholipase/carboxylesterase/thioesterase" evidence="10">
    <location>
        <begin position="7"/>
        <end position="224"/>
    </location>
</feature>
<dbReference type="GO" id="GO:0005737">
    <property type="term" value="C:cytoplasm"/>
    <property type="evidence" value="ECO:0007669"/>
    <property type="project" value="TreeGrafter"/>
</dbReference>
<dbReference type="InterPro" id="IPR029058">
    <property type="entry name" value="AB_hydrolase_fold"/>
</dbReference>
<comment type="similarity">
    <text evidence="1">Belongs to the AB hydrolase superfamily. AB hydrolase 2 family.</text>
</comment>
<dbReference type="GO" id="GO:0052689">
    <property type="term" value="F:carboxylic ester hydrolase activity"/>
    <property type="evidence" value="ECO:0007669"/>
    <property type="project" value="UniProtKB-KW"/>
</dbReference>
<gene>
    <name evidence="11" type="ORF">WICANDRAFT_25134</name>
</gene>
<dbReference type="Gene3D" id="3.40.50.1820">
    <property type="entry name" value="alpha/beta hydrolase"/>
    <property type="match status" value="1"/>
</dbReference>
<dbReference type="Pfam" id="PF02230">
    <property type="entry name" value="Abhydrolase_2"/>
    <property type="match status" value="1"/>
</dbReference>
<dbReference type="EC" id="3.1.2.22" evidence="2"/>
<dbReference type="STRING" id="683960.A0A1E3P9A9"/>
<keyword evidence="6" id="KW-0276">Fatty acid metabolism</keyword>
<dbReference type="GO" id="GO:0006631">
    <property type="term" value="P:fatty acid metabolic process"/>
    <property type="evidence" value="ECO:0007669"/>
    <property type="project" value="UniProtKB-KW"/>
</dbReference>
<dbReference type="GO" id="GO:0008474">
    <property type="term" value="F:palmitoyl-(protein) hydrolase activity"/>
    <property type="evidence" value="ECO:0007669"/>
    <property type="project" value="UniProtKB-EC"/>
</dbReference>
<dbReference type="AlphaFoldDB" id="A0A1E3P9A9"/>
<dbReference type="RefSeq" id="XP_019041011.1">
    <property type="nucleotide sequence ID" value="XM_019181105.1"/>
</dbReference>
<evidence type="ECO:0000256" key="3">
    <source>
        <dbReference type="ARBA" id="ARBA00014923"/>
    </source>
</evidence>
<evidence type="ECO:0000313" key="12">
    <source>
        <dbReference type="Proteomes" id="UP000094112"/>
    </source>
</evidence>
<dbReference type="PANTHER" id="PTHR10655">
    <property type="entry name" value="LYSOPHOSPHOLIPASE-RELATED"/>
    <property type="match status" value="1"/>
</dbReference>
<dbReference type="InterPro" id="IPR050565">
    <property type="entry name" value="LYPA1-2/EST-like"/>
</dbReference>
<organism evidence="11 12">
    <name type="scientific">Wickerhamomyces anomalus (strain ATCC 58044 / CBS 1984 / NCYC 433 / NRRL Y-366-8)</name>
    <name type="common">Yeast</name>
    <name type="synonym">Hansenula anomala</name>
    <dbReference type="NCBI Taxonomy" id="683960"/>
    <lineage>
        <taxon>Eukaryota</taxon>
        <taxon>Fungi</taxon>
        <taxon>Dikarya</taxon>
        <taxon>Ascomycota</taxon>
        <taxon>Saccharomycotina</taxon>
        <taxon>Saccharomycetes</taxon>
        <taxon>Phaffomycetales</taxon>
        <taxon>Wickerhamomycetaceae</taxon>
        <taxon>Wickerhamomyces</taxon>
    </lineage>
</organism>
<sequence length="227" mass="25125">MVLSAVRVSSRTKVPTASVIIVHGLGDSGDGWKFFSDLARRSSEFDHINFVFPNAPTIPITANAGYEMPGWFDIFQFGAPGGKKDVDGYLKSLDLVKSYIKEQIDLGVKPDRIIVGGFSQGAALALGALATLDFKVAGFLIFSGFMPVGEKIKSLFNPKNLETPVFQGHGDADPIIHKEYADQTHEFFKELGYKNYNYNIYPNLPHSVANEELSQAFDFLRKTIPRE</sequence>
<dbReference type="GeneID" id="30198351"/>
<comment type="function">
    <text evidence="7">Hydrolyzes fatty acids from S-acylated cysteine residues in proteins with a strong preference for palmitoylated G-alpha proteins over other acyl substrates. Mediates the deacylation of G-alpha proteins such as GPA1 in vivo, but has weak or no activity toward palmitoylated Ras proteins. Has weak lysophospholipase activity in vitro; however such activity may not exist in vivo.</text>
</comment>
<keyword evidence="6" id="KW-0443">Lipid metabolism</keyword>
<keyword evidence="4" id="KW-0719">Serine esterase</keyword>
<dbReference type="PANTHER" id="PTHR10655:SF17">
    <property type="entry name" value="LYSOPHOSPHOLIPASE-LIKE PROTEIN 1"/>
    <property type="match status" value="1"/>
</dbReference>
<evidence type="ECO:0000256" key="9">
    <source>
        <dbReference type="ARBA" id="ARBA00047337"/>
    </source>
</evidence>
<evidence type="ECO:0000256" key="6">
    <source>
        <dbReference type="ARBA" id="ARBA00022832"/>
    </source>
</evidence>
<evidence type="ECO:0000259" key="10">
    <source>
        <dbReference type="Pfam" id="PF02230"/>
    </source>
</evidence>
<evidence type="ECO:0000256" key="5">
    <source>
        <dbReference type="ARBA" id="ARBA00022801"/>
    </source>
</evidence>
<protein>
    <recommendedName>
        <fullName evidence="3">Acyl-protein thioesterase 1</fullName>
        <ecNumber evidence="2">3.1.2.22</ecNumber>
    </recommendedName>
    <alternativeName>
        <fullName evidence="8">Palmitoyl-protein hydrolase</fullName>
    </alternativeName>
</protein>
<keyword evidence="12" id="KW-1185">Reference proteome</keyword>
<reference evidence="11 12" key="1">
    <citation type="journal article" date="2016" name="Proc. Natl. Acad. Sci. U.S.A.">
        <title>Comparative genomics of biotechnologically important yeasts.</title>
        <authorList>
            <person name="Riley R."/>
            <person name="Haridas S."/>
            <person name="Wolfe K.H."/>
            <person name="Lopes M.R."/>
            <person name="Hittinger C.T."/>
            <person name="Goeker M."/>
            <person name="Salamov A.A."/>
            <person name="Wisecaver J.H."/>
            <person name="Long T.M."/>
            <person name="Calvey C.H."/>
            <person name="Aerts A.L."/>
            <person name="Barry K.W."/>
            <person name="Choi C."/>
            <person name="Clum A."/>
            <person name="Coughlan A.Y."/>
            <person name="Deshpande S."/>
            <person name="Douglass A.P."/>
            <person name="Hanson S.J."/>
            <person name="Klenk H.-P."/>
            <person name="LaButti K.M."/>
            <person name="Lapidus A."/>
            <person name="Lindquist E.A."/>
            <person name="Lipzen A.M."/>
            <person name="Meier-Kolthoff J.P."/>
            <person name="Ohm R.A."/>
            <person name="Otillar R.P."/>
            <person name="Pangilinan J.L."/>
            <person name="Peng Y."/>
            <person name="Rokas A."/>
            <person name="Rosa C.A."/>
            <person name="Scheuner C."/>
            <person name="Sibirny A.A."/>
            <person name="Slot J.C."/>
            <person name="Stielow J.B."/>
            <person name="Sun H."/>
            <person name="Kurtzman C.P."/>
            <person name="Blackwell M."/>
            <person name="Grigoriev I.V."/>
            <person name="Jeffries T.W."/>
        </authorList>
    </citation>
    <scope>NUCLEOTIDE SEQUENCE [LARGE SCALE GENOMIC DNA]</scope>
    <source>
        <strain evidence="12">ATCC 58044 / CBS 1984 / NCYC 433 / NRRL Y-366-8</strain>
    </source>
</reference>
<evidence type="ECO:0000256" key="2">
    <source>
        <dbReference type="ARBA" id="ARBA00012423"/>
    </source>
</evidence>
<accession>A0A1E3P9A9</accession>
<name>A0A1E3P9A9_WICAA</name>
<evidence type="ECO:0000256" key="8">
    <source>
        <dbReference type="ARBA" id="ARBA00031195"/>
    </source>
</evidence>
<evidence type="ECO:0000313" key="11">
    <source>
        <dbReference type="EMBL" id="ODQ61804.1"/>
    </source>
</evidence>
<evidence type="ECO:0000256" key="1">
    <source>
        <dbReference type="ARBA" id="ARBA00006499"/>
    </source>
</evidence>
<keyword evidence="5" id="KW-0378">Hydrolase</keyword>
<evidence type="ECO:0000256" key="7">
    <source>
        <dbReference type="ARBA" id="ARBA00029392"/>
    </source>
</evidence>
<dbReference type="SUPFAM" id="SSF53474">
    <property type="entry name" value="alpha/beta-Hydrolases"/>
    <property type="match status" value="1"/>
</dbReference>
<evidence type="ECO:0000256" key="4">
    <source>
        <dbReference type="ARBA" id="ARBA00022487"/>
    </source>
</evidence>
<dbReference type="OrthoDB" id="2418081at2759"/>